<dbReference type="InterPro" id="IPR035965">
    <property type="entry name" value="PAS-like_dom_sf"/>
</dbReference>
<sequence>MADEANLGRLLEHLPLGIIQIDARGLVVRNNHLVPADLRAGCRLQQQHPAALSNAVHKALAGENALYEGYCPSTDAPERFLRATFLPLNDGKQVHGAVGLIEDLSSRRADELELHTSRLRNRLLWAQSALAMIEWDELFRVREWNPAAERIFGFSRSEAIGQHAHFILPDEARRMVSLEVLDALLKQQGGSYSLNANRHRDGREILCEWFNTTLVNENGQTLGVTSLVQDVSEREAAQTHNRYLAEHDELTGLYNRKYLSQRAEHAISLASAHHPLALAFIDLDNFKHVNDTLGHSAGDRLLCQLAARVKAQLRAHDCAARQGGDEFILLLPDTTLPLAGALLDELAAALAAPCHIDGHEICVTVSIGVACYPQDGEDFDTLLRSADMAMYDAKRDGKNTWRGFRAPLRERASRQLLLESALHRALARDELSLHYQPQFALEDKRLLGFEALLRWHSEDLGVVSPAEFIPVAESCGLIAMIGDWVLQEALCQLSCWQAEGLSPVPVAVNLSAAQFLQSDLSERIARALDAHAVDAALLELELTESVAMQRPGEALEQLAALHALGVRVSIDDFGTGYSSLSYLKRFRLDRLKIDRSFVADIVEDHEDRAIVEAVIRMAGALGLKTLAEGVETPEQLAWLTAQGCDAAQGYLLERPVPAGEATAWLRAQAAVAG</sequence>
<comment type="caution">
    <text evidence="5">The sequence shown here is derived from an EMBL/GenBank/DDBJ whole genome shotgun (WGS) entry which is preliminary data.</text>
</comment>
<dbReference type="InterPro" id="IPR052155">
    <property type="entry name" value="Biofilm_reg_signaling"/>
</dbReference>
<dbReference type="SMART" id="SM00091">
    <property type="entry name" value="PAS"/>
    <property type="match status" value="1"/>
</dbReference>
<dbReference type="FunFam" id="3.30.70.270:FF:000001">
    <property type="entry name" value="Diguanylate cyclase domain protein"/>
    <property type="match status" value="1"/>
</dbReference>
<dbReference type="InterPro" id="IPR000014">
    <property type="entry name" value="PAS"/>
</dbReference>
<evidence type="ECO:0000259" key="2">
    <source>
        <dbReference type="PROSITE" id="PS50112"/>
    </source>
</evidence>
<dbReference type="InterPro" id="IPR013767">
    <property type="entry name" value="PAS_fold"/>
</dbReference>
<dbReference type="Pfam" id="PF00563">
    <property type="entry name" value="EAL"/>
    <property type="match status" value="1"/>
</dbReference>
<dbReference type="SMART" id="SM00267">
    <property type="entry name" value="GGDEF"/>
    <property type="match status" value="1"/>
</dbReference>
<dbReference type="GO" id="GO:0071732">
    <property type="term" value="P:cellular response to nitric oxide"/>
    <property type="evidence" value="ECO:0007669"/>
    <property type="project" value="UniProtKB-ARBA"/>
</dbReference>
<accession>A0A6B2KMH8</accession>
<dbReference type="Gene3D" id="3.20.20.450">
    <property type="entry name" value="EAL domain"/>
    <property type="match status" value="1"/>
</dbReference>
<dbReference type="InterPro" id="IPR043128">
    <property type="entry name" value="Rev_trsase/Diguanyl_cyclase"/>
</dbReference>
<evidence type="ECO:0000259" key="3">
    <source>
        <dbReference type="PROSITE" id="PS50883"/>
    </source>
</evidence>
<dbReference type="CDD" id="cd01949">
    <property type="entry name" value="GGDEF"/>
    <property type="match status" value="1"/>
</dbReference>
<dbReference type="FunFam" id="3.20.20.450:FF:000001">
    <property type="entry name" value="Cyclic di-GMP phosphodiesterase yahA"/>
    <property type="match status" value="1"/>
</dbReference>
<dbReference type="EMBL" id="JAAGAA010000001">
    <property type="protein sequence ID" value="NDV11328.1"/>
    <property type="molecule type" value="Genomic_DNA"/>
</dbReference>
<feature type="domain" description="PAS" evidence="2">
    <location>
        <begin position="136"/>
        <end position="188"/>
    </location>
</feature>
<dbReference type="Pfam" id="PF00990">
    <property type="entry name" value="GGDEF"/>
    <property type="match status" value="1"/>
</dbReference>
<dbReference type="InterPro" id="IPR001633">
    <property type="entry name" value="EAL_dom"/>
</dbReference>
<dbReference type="AlphaFoldDB" id="A0A6B2KMH8"/>
<feature type="domain" description="EAL" evidence="3">
    <location>
        <begin position="415"/>
        <end position="669"/>
    </location>
</feature>
<name>A0A6B2KMH8_9NEIS</name>
<dbReference type="NCBIfam" id="TIGR00254">
    <property type="entry name" value="GGDEF"/>
    <property type="match status" value="1"/>
</dbReference>
<dbReference type="PANTHER" id="PTHR44757">
    <property type="entry name" value="DIGUANYLATE CYCLASE DGCP"/>
    <property type="match status" value="1"/>
</dbReference>
<dbReference type="SMART" id="SM00052">
    <property type="entry name" value="EAL"/>
    <property type="match status" value="1"/>
</dbReference>
<reference evidence="5 6" key="1">
    <citation type="submission" date="2020-02" db="EMBL/GenBank/DDBJ databases">
        <authorList>
            <person name="Yang Z."/>
        </authorList>
    </citation>
    <scope>NUCLEOTIDE SEQUENCE [LARGE SCALE GENOMIC DNA]</scope>
    <source>
        <strain evidence="5 6">HX-7-9</strain>
    </source>
</reference>
<protein>
    <submittedName>
        <fullName evidence="5">EAL domain-containing protein</fullName>
    </submittedName>
</protein>
<dbReference type="InterPro" id="IPR000160">
    <property type="entry name" value="GGDEF_dom"/>
</dbReference>
<proteinExistence type="predicted"/>
<evidence type="ECO:0000256" key="1">
    <source>
        <dbReference type="ARBA" id="ARBA00051114"/>
    </source>
</evidence>
<dbReference type="NCBIfam" id="TIGR00229">
    <property type="entry name" value="sensory_box"/>
    <property type="match status" value="1"/>
</dbReference>
<evidence type="ECO:0000259" key="4">
    <source>
        <dbReference type="PROSITE" id="PS50887"/>
    </source>
</evidence>
<evidence type="ECO:0000313" key="6">
    <source>
        <dbReference type="Proteomes" id="UP000482578"/>
    </source>
</evidence>
<dbReference type="GO" id="GO:0006355">
    <property type="term" value="P:regulation of DNA-templated transcription"/>
    <property type="evidence" value="ECO:0007669"/>
    <property type="project" value="InterPro"/>
</dbReference>
<dbReference type="PROSITE" id="PS50883">
    <property type="entry name" value="EAL"/>
    <property type="match status" value="1"/>
</dbReference>
<dbReference type="PROSITE" id="PS50112">
    <property type="entry name" value="PAS"/>
    <property type="match status" value="1"/>
</dbReference>
<dbReference type="PANTHER" id="PTHR44757:SF2">
    <property type="entry name" value="BIOFILM ARCHITECTURE MAINTENANCE PROTEIN MBAA"/>
    <property type="match status" value="1"/>
</dbReference>
<dbReference type="InterPro" id="IPR029787">
    <property type="entry name" value="Nucleotide_cyclase"/>
</dbReference>
<dbReference type="Pfam" id="PF00989">
    <property type="entry name" value="PAS"/>
    <property type="match status" value="1"/>
</dbReference>
<dbReference type="Gene3D" id="3.30.70.270">
    <property type="match status" value="1"/>
</dbReference>
<dbReference type="GO" id="GO:0071111">
    <property type="term" value="F:cyclic-guanylate-specific phosphodiesterase activity"/>
    <property type="evidence" value="ECO:0007669"/>
    <property type="project" value="UniProtKB-EC"/>
</dbReference>
<dbReference type="SUPFAM" id="SSF55785">
    <property type="entry name" value="PYP-like sensor domain (PAS domain)"/>
    <property type="match status" value="1"/>
</dbReference>
<dbReference type="SUPFAM" id="SSF141868">
    <property type="entry name" value="EAL domain-like"/>
    <property type="match status" value="1"/>
</dbReference>
<dbReference type="InterPro" id="IPR035919">
    <property type="entry name" value="EAL_sf"/>
</dbReference>
<feature type="domain" description="GGDEF" evidence="4">
    <location>
        <begin position="274"/>
        <end position="406"/>
    </location>
</feature>
<organism evidence="5 6">
    <name type="scientific">Crenobacter caeni</name>
    <dbReference type="NCBI Taxonomy" id="2705474"/>
    <lineage>
        <taxon>Bacteria</taxon>
        <taxon>Pseudomonadati</taxon>
        <taxon>Pseudomonadota</taxon>
        <taxon>Betaproteobacteria</taxon>
        <taxon>Neisseriales</taxon>
        <taxon>Neisseriaceae</taxon>
        <taxon>Crenobacter</taxon>
    </lineage>
</organism>
<dbReference type="Proteomes" id="UP000482578">
    <property type="component" value="Unassembled WGS sequence"/>
</dbReference>
<dbReference type="CDD" id="cd00130">
    <property type="entry name" value="PAS"/>
    <property type="match status" value="1"/>
</dbReference>
<dbReference type="PROSITE" id="PS50887">
    <property type="entry name" value="GGDEF"/>
    <property type="match status" value="1"/>
</dbReference>
<dbReference type="Gene3D" id="3.30.450.20">
    <property type="entry name" value="PAS domain"/>
    <property type="match status" value="1"/>
</dbReference>
<dbReference type="SUPFAM" id="SSF55073">
    <property type="entry name" value="Nucleotide cyclase"/>
    <property type="match status" value="1"/>
</dbReference>
<keyword evidence="6" id="KW-1185">Reference proteome</keyword>
<dbReference type="CDD" id="cd01948">
    <property type="entry name" value="EAL"/>
    <property type="match status" value="1"/>
</dbReference>
<evidence type="ECO:0000313" key="5">
    <source>
        <dbReference type="EMBL" id="NDV11328.1"/>
    </source>
</evidence>
<dbReference type="RefSeq" id="WP_163314632.1">
    <property type="nucleotide sequence ID" value="NZ_JAAGAA010000001.1"/>
</dbReference>
<comment type="catalytic activity">
    <reaction evidence="1">
        <text>3',3'-c-di-GMP + H2O = 5'-phosphoguanylyl(3'-&gt;5')guanosine + H(+)</text>
        <dbReference type="Rhea" id="RHEA:24902"/>
        <dbReference type="ChEBI" id="CHEBI:15377"/>
        <dbReference type="ChEBI" id="CHEBI:15378"/>
        <dbReference type="ChEBI" id="CHEBI:58754"/>
        <dbReference type="ChEBI" id="CHEBI:58805"/>
        <dbReference type="EC" id="3.1.4.52"/>
    </reaction>
    <physiologicalReaction direction="left-to-right" evidence="1">
        <dbReference type="Rhea" id="RHEA:24903"/>
    </physiologicalReaction>
</comment>
<gene>
    <name evidence="5" type="ORF">GZH52_00705</name>
</gene>